<comment type="pathway">
    <text evidence="9">Protein modification; lipoprotein biosynthesis (signal peptide cleavage).</text>
</comment>
<evidence type="ECO:0000313" key="13">
    <source>
        <dbReference type="Proteomes" id="UP000198718"/>
    </source>
</evidence>
<dbReference type="EC" id="3.4.23.36" evidence="9"/>
<evidence type="ECO:0000256" key="5">
    <source>
        <dbReference type="ARBA" id="ARBA00022750"/>
    </source>
</evidence>
<reference evidence="12 13" key="1">
    <citation type="submission" date="2016-10" db="EMBL/GenBank/DDBJ databases">
        <authorList>
            <person name="de Groot N.N."/>
        </authorList>
    </citation>
    <scope>NUCLEOTIDE SEQUENCE [LARGE SCALE GENOMIC DNA]</scope>
    <source>
        <strain evidence="12 13">DSM 18346</strain>
    </source>
</reference>
<keyword evidence="13" id="KW-1185">Reference proteome</keyword>
<feature type="active site" evidence="9">
    <location>
        <position position="124"/>
    </location>
</feature>
<comment type="caution">
    <text evidence="9">Lacks conserved residue(s) required for the propagation of feature annotation.</text>
</comment>
<keyword evidence="8 9" id="KW-0472">Membrane</keyword>
<keyword evidence="3 9" id="KW-0645">Protease</keyword>
<organism evidence="12 13">
    <name type="scientific">Natronincola ferrireducens</name>
    <dbReference type="NCBI Taxonomy" id="393762"/>
    <lineage>
        <taxon>Bacteria</taxon>
        <taxon>Bacillati</taxon>
        <taxon>Bacillota</taxon>
        <taxon>Clostridia</taxon>
        <taxon>Peptostreptococcales</taxon>
        <taxon>Natronincolaceae</taxon>
        <taxon>Natronincola</taxon>
    </lineage>
</organism>
<evidence type="ECO:0000256" key="10">
    <source>
        <dbReference type="RuleBase" id="RU000594"/>
    </source>
</evidence>
<feature type="transmembrane region" description="Helical" evidence="9">
    <location>
        <begin position="57"/>
        <end position="74"/>
    </location>
</feature>
<dbReference type="Proteomes" id="UP000198718">
    <property type="component" value="Unassembled WGS sequence"/>
</dbReference>
<evidence type="ECO:0000256" key="8">
    <source>
        <dbReference type="ARBA" id="ARBA00023136"/>
    </source>
</evidence>
<accession>A0A1G9BTU7</accession>
<dbReference type="EMBL" id="FNFP01000002">
    <property type="protein sequence ID" value="SDK42405.1"/>
    <property type="molecule type" value="Genomic_DNA"/>
</dbReference>
<dbReference type="AlphaFoldDB" id="A0A1G9BTU7"/>
<dbReference type="InterPro" id="IPR001872">
    <property type="entry name" value="Peptidase_A8"/>
</dbReference>
<dbReference type="GO" id="GO:0004190">
    <property type="term" value="F:aspartic-type endopeptidase activity"/>
    <property type="evidence" value="ECO:0007669"/>
    <property type="project" value="UniProtKB-UniRule"/>
</dbReference>
<dbReference type="HAMAP" id="MF_00161">
    <property type="entry name" value="LspA"/>
    <property type="match status" value="1"/>
</dbReference>
<comment type="function">
    <text evidence="9 10">This protein specifically catalyzes the removal of signal peptides from prolipoproteins.</text>
</comment>
<gene>
    <name evidence="9" type="primary">lspA</name>
    <name evidence="12" type="ORF">SAMN05660472_01257</name>
</gene>
<evidence type="ECO:0000256" key="2">
    <source>
        <dbReference type="ARBA" id="ARBA00022475"/>
    </source>
</evidence>
<dbReference type="NCBIfam" id="TIGR00077">
    <property type="entry name" value="lspA"/>
    <property type="match status" value="1"/>
</dbReference>
<evidence type="ECO:0000256" key="11">
    <source>
        <dbReference type="RuleBase" id="RU004181"/>
    </source>
</evidence>
<dbReference type="UniPathway" id="UPA00665"/>
<evidence type="ECO:0000256" key="4">
    <source>
        <dbReference type="ARBA" id="ARBA00022692"/>
    </source>
</evidence>
<keyword evidence="4 9" id="KW-0812">Transmembrane</keyword>
<evidence type="ECO:0000256" key="9">
    <source>
        <dbReference type="HAMAP-Rule" id="MF_00161"/>
    </source>
</evidence>
<dbReference type="GO" id="GO:0006508">
    <property type="term" value="P:proteolysis"/>
    <property type="evidence" value="ECO:0007669"/>
    <property type="project" value="UniProtKB-KW"/>
</dbReference>
<evidence type="ECO:0000256" key="3">
    <source>
        <dbReference type="ARBA" id="ARBA00022670"/>
    </source>
</evidence>
<evidence type="ECO:0000256" key="6">
    <source>
        <dbReference type="ARBA" id="ARBA00022801"/>
    </source>
</evidence>
<dbReference type="RefSeq" id="WP_090552091.1">
    <property type="nucleotide sequence ID" value="NZ_FNFP01000002.1"/>
</dbReference>
<protein>
    <recommendedName>
        <fullName evidence="9">Lipoprotein signal peptidase</fullName>
        <ecNumber evidence="9">3.4.23.36</ecNumber>
    </recommendedName>
    <alternativeName>
        <fullName evidence="9">Prolipoprotein signal peptidase</fullName>
    </alternativeName>
    <alternativeName>
        <fullName evidence="9">Signal peptidase II</fullName>
        <shortName evidence="9">SPase II</shortName>
    </alternativeName>
</protein>
<dbReference type="PRINTS" id="PR00781">
    <property type="entry name" value="LIPOSIGPTASE"/>
</dbReference>
<dbReference type="STRING" id="393762.SAMN05660472_01257"/>
<keyword evidence="5 9" id="KW-0064">Aspartyl protease</keyword>
<evidence type="ECO:0000313" key="12">
    <source>
        <dbReference type="EMBL" id="SDK42405.1"/>
    </source>
</evidence>
<dbReference type="PROSITE" id="PS00855">
    <property type="entry name" value="SPASE_II"/>
    <property type="match status" value="1"/>
</dbReference>
<feature type="active site" evidence="9">
    <location>
        <position position="110"/>
    </location>
</feature>
<dbReference type="GO" id="GO:0005886">
    <property type="term" value="C:plasma membrane"/>
    <property type="evidence" value="ECO:0007669"/>
    <property type="project" value="UniProtKB-SubCell"/>
</dbReference>
<proteinExistence type="inferred from homology"/>
<feature type="transmembrane region" description="Helical" evidence="9">
    <location>
        <begin position="86"/>
        <end position="107"/>
    </location>
</feature>
<feature type="transmembrane region" description="Helical" evidence="9">
    <location>
        <begin position="119"/>
        <end position="139"/>
    </location>
</feature>
<evidence type="ECO:0000256" key="7">
    <source>
        <dbReference type="ARBA" id="ARBA00022989"/>
    </source>
</evidence>
<keyword evidence="2 9" id="KW-1003">Cell membrane</keyword>
<comment type="catalytic activity">
    <reaction evidence="9 10">
        <text>Release of signal peptides from bacterial membrane prolipoproteins. Hydrolyzes -Xaa-Yaa-Zaa-|-(S,diacylglyceryl)Cys-, in which Xaa is hydrophobic (preferably Leu), and Yaa (Ala or Ser) and Zaa (Gly or Ala) have small, neutral side chains.</text>
        <dbReference type="EC" id="3.4.23.36"/>
    </reaction>
</comment>
<dbReference type="PANTHER" id="PTHR33695">
    <property type="entry name" value="LIPOPROTEIN SIGNAL PEPTIDASE"/>
    <property type="match status" value="1"/>
</dbReference>
<keyword evidence="6 9" id="KW-0378">Hydrolase</keyword>
<dbReference type="PANTHER" id="PTHR33695:SF1">
    <property type="entry name" value="LIPOPROTEIN SIGNAL PEPTIDASE"/>
    <property type="match status" value="1"/>
</dbReference>
<evidence type="ECO:0000256" key="1">
    <source>
        <dbReference type="ARBA" id="ARBA00006139"/>
    </source>
</evidence>
<keyword evidence="7 9" id="KW-1133">Transmembrane helix</keyword>
<dbReference type="OrthoDB" id="9810259at2"/>
<comment type="similarity">
    <text evidence="1 9 11">Belongs to the peptidase A8 family.</text>
</comment>
<comment type="subcellular location">
    <subcellularLocation>
        <location evidence="9">Cell membrane</location>
        <topology evidence="9">Multi-pass membrane protein</topology>
    </subcellularLocation>
</comment>
<dbReference type="Pfam" id="PF01252">
    <property type="entry name" value="Peptidase_A8"/>
    <property type="match status" value="1"/>
</dbReference>
<name>A0A1G9BTU7_9FIRM</name>
<sequence length="149" mass="17205">MNYIISFIVLLLDQVSKILALNYLKEIGEIPIIKNFLYFTYVENRGAAFGILQNQKWFFVIMTFAVVGFIIIYFTKNKDYPKPMMIGLSLIVGGAIGNLIDRVLYGFVVDFIDFRVWPVFNIADSAIVIGQILIVYVILKYDRLNQKEM</sequence>